<protein>
    <recommendedName>
        <fullName evidence="4">Protein NDRG3</fullName>
    </recommendedName>
</protein>
<dbReference type="PANTHER" id="PTHR11034">
    <property type="entry name" value="N-MYC DOWNSTREAM REGULATED"/>
    <property type="match status" value="1"/>
</dbReference>
<evidence type="ECO:0000256" key="1">
    <source>
        <dbReference type="ARBA" id="ARBA00005598"/>
    </source>
</evidence>
<dbReference type="HOGENOM" id="CLU_035361_1_0_1"/>
<evidence type="ECO:0000313" key="2">
    <source>
        <dbReference type="EnsemblMetazoa" id="tetur43g00230.1"/>
    </source>
</evidence>
<comment type="similarity">
    <text evidence="1">Belongs to the NDRG family.</text>
</comment>
<organism evidence="2 3">
    <name type="scientific">Tetranychus urticae</name>
    <name type="common">Two-spotted spider mite</name>
    <dbReference type="NCBI Taxonomy" id="32264"/>
    <lineage>
        <taxon>Eukaryota</taxon>
        <taxon>Metazoa</taxon>
        <taxon>Ecdysozoa</taxon>
        <taxon>Arthropoda</taxon>
        <taxon>Chelicerata</taxon>
        <taxon>Arachnida</taxon>
        <taxon>Acari</taxon>
        <taxon>Acariformes</taxon>
        <taxon>Trombidiformes</taxon>
        <taxon>Prostigmata</taxon>
        <taxon>Eleutherengona</taxon>
        <taxon>Raphignathae</taxon>
        <taxon>Tetranychoidea</taxon>
        <taxon>Tetranychidae</taxon>
        <taxon>Tetranychus</taxon>
    </lineage>
</organism>
<proteinExistence type="inferred from homology"/>
<gene>
    <name evidence="2" type="primary">107370386</name>
</gene>
<dbReference type="EnsemblMetazoa" id="tetur43g00230.1">
    <property type="protein sequence ID" value="tetur43g00230.1"/>
    <property type="gene ID" value="tetur43g00230"/>
</dbReference>
<dbReference type="eggNOG" id="KOG2931">
    <property type="taxonomic scope" value="Eukaryota"/>
</dbReference>
<keyword evidence="3" id="KW-1185">Reference proteome</keyword>
<dbReference type="InterPro" id="IPR029058">
    <property type="entry name" value="AB_hydrolase_fold"/>
</dbReference>
<evidence type="ECO:0000313" key="3">
    <source>
        <dbReference type="Proteomes" id="UP000015104"/>
    </source>
</evidence>
<dbReference type="EMBL" id="CAEY01001221">
    <property type="status" value="NOT_ANNOTATED_CDS"/>
    <property type="molecule type" value="Genomic_DNA"/>
</dbReference>
<reference evidence="2" key="2">
    <citation type="submission" date="2015-06" db="UniProtKB">
        <authorList>
            <consortium name="EnsemblMetazoa"/>
        </authorList>
    </citation>
    <scope>IDENTIFICATION</scope>
</reference>
<dbReference type="OMA" id="NINCCAE"/>
<dbReference type="Pfam" id="PF03096">
    <property type="entry name" value="Ndr"/>
    <property type="match status" value="1"/>
</dbReference>
<dbReference type="Gene3D" id="3.40.50.1820">
    <property type="entry name" value="alpha/beta hydrolase"/>
    <property type="match status" value="1"/>
</dbReference>
<dbReference type="KEGG" id="tut:107370386"/>
<dbReference type="AlphaFoldDB" id="T1L556"/>
<sequence length="330" mass="36964">MSKSKEGVSGGGGFEDIELGDPSFHRLSFIPNLIPIKTMYGVVKVFKEGADLSPKRPVIITYHDIGLNGSSNFRSFFNHHDVQPILIKFSVIHINAPGQEDKGARYSDDLHYPTMDQMADQIGAICKHFEINHFIGLGTGAGANILSRFALRYPDFVDGLFLIDCTSTVASWSEWGYQNLNIHYLKNLDASGLGSLIPVAVSDYLLWHHFGTIDENRNQDLIFQLRSYFSEKNIHPHNLALFISSFLARTDLGLVRGSDKQSFQCPVLLLTSFHSPHIEDTVYMNSRLNPQQSQWMKLSDCGMPLEEQPGKVAEALRLFIQGLGYSLKAN</sequence>
<accession>T1L556</accession>
<dbReference type="SUPFAM" id="SSF53474">
    <property type="entry name" value="alpha/beta-Hydrolases"/>
    <property type="match status" value="1"/>
</dbReference>
<dbReference type="OrthoDB" id="741027at2759"/>
<evidence type="ECO:0008006" key="4">
    <source>
        <dbReference type="Google" id="ProtNLM"/>
    </source>
</evidence>
<name>T1L556_TETUR</name>
<dbReference type="Proteomes" id="UP000015104">
    <property type="component" value="Unassembled WGS sequence"/>
</dbReference>
<reference evidence="3" key="1">
    <citation type="submission" date="2011-08" db="EMBL/GenBank/DDBJ databases">
        <authorList>
            <person name="Rombauts S."/>
        </authorList>
    </citation>
    <scope>NUCLEOTIDE SEQUENCE</scope>
    <source>
        <strain evidence="3">London</strain>
    </source>
</reference>
<dbReference type="InterPro" id="IPR004142">
    <property type="entry name" value="NDRG"/>
</dbReference>